<name>A0A1S3ISP0_LINAN</name>
<sequence>MRYCNVLALAFIVLFGIKADAKVPPECLCSLHGIRGGTMYTSCDEAHITFSGSCTYSLMKTCNDTSDDMIYKPPFKVEVKNDYKTENDNQNTFVREISVSFRDNSITFDSKGGFMVNNNQAATNYIGDGFTVTRLELAEFDVIELNTDFSLKILIHTNSPTHRIRVKVGRRYHKKLCGLCGNYDGKSGNDFQVHGDLLDNTYRQGASNEMAKGNVVQDHHSTEPCEPVVNMPHPNQVLERMMDTEKVKALYGDCSDEDHKEEGISRCDVSDPNHPTKGSFTSCIKSLENSYFLEPILEGFISGCTAAYCFGKSERAENRNACYYMKALSDACDEHGQKVSGWCKAMECPARGGCEKWEPKYL</sequence>
<dbReference type="RefSeq" id="XP_013401222.1">
    <property type="nucleotide sequence ID" value="XM_013545768.1"/>
</dbReference>
<dbReference type="Proteomes" id="UP000085678">
    <property type="component" value="Unplaced"/>
</dbReference>
<dbReference type="STRING" id="7574.A0A1S3ISP0"/>
<keyword evidence="2" id="KW-0325">Glycoprotein</keyword>
<dbReference type="Pfam" id="PF00094">
    <property type="entry name" value="VWD"/>
    <property type="match status" value="1"/>
</dbReference>
<reference evidence="6" key="1">
    <citation type="submission" date="2025-08" db="UniProtKB">
        <authorList>
            <consortium name="RefSeq"/>
        </authorList>
    </citation>
    <scope>IDENTIFICATION</scope>
    <source>
        <tissue evidence="6">Gonads</tissue>
    </source>
</reference>
<evidence type="ECO:0000313" key="5">
    <source>
        <dbReference type="Proteomes" id="UP000085678"/>
    </source>
</evidence>
<keyword evidence="1" id="KW-1015">Disulfide bond</keyword>
<evidence type="ECO:0000313" key="6">
    <source>
        <dbReference type="RefSeq" id="XP_013401222.1"/>
    </source>
</evidence>
<dbReference type="OrthoDB" id="5945029at2759"/>
<evidence type="ECO:0000259" key="4">
    <source>
        <dbReference type="PROSITE" id="PS51233"/>
    </source>
</evidence>
<accession>A0A1S3ISP0</accession>
<dbReference type="InterPro" id="IPR050780">
    <property type="entry name" value="Mucin_vWF_Thrombospondin_sf"/>
</dbReference>
<dbReference type="PANTHER" id="PTHR11339:SF402">
    <property type="entry name" value="VWFD DOMAIN-CONTAINING PROTEIN"/>
    <property type="match status" value="1"/>
</dbReference>
<feature type="domain" description="VWFD" evidence="4">
    <location>
        <begin position="27"/>
        <end position="217"/>
    </location>
</feature>
<gene>
    <name evidence="6" type="primary">LOC106167069</name>
</gene>
<feature type="signal peptide" evidence="3">
    <location>
        <begin position="1"/>
        <end position="21"/>
    </location>
</feature>
<evidence type="ECO:0000256" key="3">
    <source>
        <dbReference type="SAM" id="SignalP"/>
    </source>
</evidence>
<keyword evidence="3" id="KW-0732">Signal</keyword>
<evidence type="ECO:0000256" key="1">
    <source>
        <dbReference type="ARBA" id="ARBA00023157"/>
    </source>
</evidence>
<dbReference type="InterPro" id="IPR001846">
    <property type="entry name" value="VWF_type-D"/>
</dbReference>
<evidence type="ECO:0000256" key="2">
    <source>
        <dbReference type="ARBA" id="ARBA00023180"/>
    </source>
</evidence>
<dbReference type="PROSITE" id="PS51233">
    <property type="entry name" value="VWFD"/>
    <property type="match status" value="1"/>
</dbReference>
<keyword evidence="5" id="KW-1185">Reference proteome</keyword>
<feature type="chain" id="PRO_5010226378" evidence="3">
    <location>
        <begin position="22"/>
        <end position="362"/>
    </location>
</feature>
<dbReference type="AlphaFoldDB" id="A0A1S3ISP0"/>
<dbReference type="InParanoid" id="A0A1S3ISP0"/>
<dbReference type="GeneID" id="106167069"/>
<dbReference type="KEGG" id="lak:106167069"/>
<protein>
    <submittedName>
        <fullName evidence="6">Zonadhesin-like</fullName>
    </submittedName>
</protein>
<organism evidence="5 6">
    <name type="scientific">Lingula anatina</name>
    <name type="common">Brachiopod</name>
    <name type="synonym">Lingula unguis</name>
    <dbReference type="NCBI Taxonomy" id="7574"/>
    <lineage>
        <taxon>Eukaryota</taxon>
        <taxon>Metazoa</taxon>
        <taxon>Spiralia</taxon>
        <taxon>Lophotrochozoa</taxon>
        <taxon>Brachiopoda</taxon>
        <taxon>Linguliformea</taxon>
        <taxon>Lingulata</taxon>
        <taxon>Lingulida</taxon>
        <taxon>Linguloidea</taxon>
        <taxon>Lingulidae</taxon>
        <taxon>Lingula</taxon>
    </lineage>
</organism>
<dbReference type="SMART" id="SM00216">
    <property type="entry name" value="VWD"/>
    <property type="match status" value="1"/>
</dbReference>
<dbReference type="PANTHER" id="PTHR11339">
    <property type="entry name" value="EXTRACELLULAR MATRIX GLYCOPROTEIN RELATED"/>
    <property type="match status" value="1"/>
</dbReference>
<proteinExistence type="predicted"/>